<organism evidence="2 3">
    <name type="scientific">Ketogulonicigenium robustum</name>
    <dbReference type="NCBI Taxonomy" id="92947"/>
    <lineage>
        <taxon>Bacteria</taxon>
        <taxon>Pseudomonadati</taxon>
        <taxon>Pseudomonadota</taxon>
        <taxon>Alphaproteobacteria</taxon>
        <taxon>Rhodobacterales</taxon>
        <taxon>Roseobacteraceae</taxon>
        <taxon>Ketogulonicigenium</taxon>
    </lineage>
</organism>
<dbReference type="Proteomes" id="UP000242447">
    <property type="component" value="Plasmid unnamed1"/>
</dbReference>
<keyword evidence="2" id="KW-0614">Plasmid</keyword>
<accession>A0A1W6P2U3</accession>
<feature type="signal peptide" evidence="1">
    <location>
        <begin position="1"/>
        <end position="26"/>
    </location>
</feature>
<gene>
    <name evidence="2" type="ORF">BVG79_p1000036</name>
</gene>
<proteinExistence type="predicted"/>
<reference evidence="2 3" key="1">
    <citation type="submission" date="2017-02" db="EMBL/GenBank/DDBJ databases">
        <title>Ketogulonicigenium robustum SPU B003 Genome sequencing and assembly.</title>
        <authorList>
            <person name="Li Y."/>
            <person name="Liu L."/>
            <person name="Wang C."/>
            <person name="Zhang M."/>
            <person name="Zhang T."/>
            <person name="Zhang Y."/>
        </authorList>
    </citation>
    <scope>NUCLEOTIDE SEQUENCE [LARGE SCALE GENOMIC DNA]</scope>
    <source>
        <strain evidence="2 3">SPU_B003</strain>
        <plasmid evidence="2 3">unnamed1</plasmid>
    </source>
</reference>
<geneLocation type="plasmid" evidence="2">
    <name>unnamed1</name>
</geneLocation>
<dbReference type="EMBL" id="CP019938">
    <property type="protein sequence ID" value="ARO15838.1"/>
    <property type="molecule type" value="Genomic_DNA"/>
</dbReference>
<name>A0A1W6P2U3_9RHOB</name>
<dbReference type="PROSITE" id="PS51318">
    <property type="entry name" value="TAT"/>
    <property type="match status" value="1"/>
</dbReference>
<dbReference type="InterPro" id="IPR006311">
    <property type="entry name" value="TAT_signal"/>
</dbReference>
<sequence length="157" mass="17132">MTIRLPRRSFLLGTLAAGLLPAAAQAQIHERVTLTPKGALAEVTSARVQDDVLRVTARFTAMDATYQGEVIYDALTPSQIIAEVYLKAGDRDYGVISNGGVYAMPDRLELRPHSGGTGREVVGEWTADFLAPTPDLREITLLLPAMLPIGRFTIRHF</sequence>
<dbReference type="OrthoDB" id="9132095at2"/>
<evidence type="ECO:0000313" key="2">
    <source>
        <dbReference type="EMBL" id="ARO15838.1"/>
    </source>
</evidence>
<keyword evidence="1" id="KW-0732">Signal</keyword>
<evidence type="ECO:0000313" key="3">
    <source>
        <dbReference type="Proteomes" id="UP000242447"/>
    </source>
</evidence>
<protein>
    <submittedName>
        <fullName evidence="2">Uncharacterized protein</fullName>
    </submittedName>
</protein>
<feature type="chain" id="PRO_5012009458" evidence="1">
    <location>
        <begin position="27"/>
        <end position="157"/>
    </location>
</feature>
<dbReference type="KEGG" id="kro:BVG79_p1000036"/>
<dbReference type="AlphaFoldDB" id="A0A1W6P2U3"/>
<keyword evidence="3" id="KW-1185">Reference proteome</keyword>
<evidence type="ECO:0000256" key="1">
    <source>
        <dbReference type="SAM" id="SignalP"/>
    </source>
</evidence>
<dbReference type="RefSeq" id="WP_085787580.1">
    <property type="nucleotide sequence ID" value="NZ_CP019938.1"/>
</dbReference>